<gene>
    <name evidence="1" type="ORF">THF1D04_20486</name>
</gene>
<reference evidence="1" key="1">
    <citation type="submission" date="2022-01" db="EMBL/GenBank/DDBJ databases">
        <authorList>
            <person name="Lagorce A."/>
        </authorList>
    </citation>
    <scope>NUCLEOTIDE SEQUENCE</scope>
    <source>
        <strain evidence="1">Th15_F1_D04</strain>
    </source>
</reference>
<comment type="caution">
    <text evidence="1">The sequence shown here is derived from an EMBL/GenBank/DDBJ whole genome shotgun (WGS) entry which is preliminary data.</text>
</comment>
<dbReference type="Proteomes" id="UP001295420">
    <property type="component" value="Unassembled WGS sequence"/>
</dbReference>
<accession>A0AAU9Q6N3</accession>
<dbReference type="AlphaFoldDB" id="A0AAU9Q6N3"/>
<name>A0AAU9Q6N3_9VIBR</name>
<protein>
    <submittedName>
        <fullName evidence="1">Uncharacterized protein</fullName>
    </submittedName>
</protein>
<organism evidence="1 2">
    <name type="scientific">Vibrio owensii</name>
    <dbReference type="NCBI Taxonomy" id="696485"/>
    <lineage>
        <taxon>Bacteria</taxon>
        <taxon>Pseudomonadati</taxon>
        <taxon>Pseudomonadota</taxon>
        <taxon>Gammaproteobacteria</taxon>
        <taxon>Vibrionales</taxon>
        <taxon>Vibrionaceae</taxon>
        <taxon>Vibrio</taxon>
    </lineage>
</organism>
<proteinExistence type="predicted"/>
<evidence type="ECO:0000313" key="1">
    <source>
        <dbReference type="EMBL" id="CAH1526996.1"/>
    </source>
</evidence>
<sequence length="46" mass="5257">MLDNFDAGILSLSVAERRRNLVVQGDNSAPFTDIWLANWKHVCVRQ</sequence>
<dbReference type="EMBL" id="CAKMTQ010000012">
    <property type="protein sequence ID" value="CAH1526996.1"/>
    <property type="molecule type" value="Genomic_DNA"/>
</dbReference>
<evidence type="ECO:0000313" key="2">
    <source>
        <dbReference type="Proteomes" id="UP001295420"/>
    </source>
</evidence>